<feature type="domain" description="EF-hand" evidence="8">
    <location>
        <begin position="258"/>
        <end position="293"/>
    </location>
</feature>
<dbReference type="Pfam" id="PF13202">
    <property type="entry name" value="EF-hand_5"/>
    <property type="match status" value="2"/>
</dbReference>
<evidence type="ECO:0000256" key="6">
    <source>
        <dbReference type="SAM" id="MobiDB-lite"/>
    </source>
</evidence>
<dbReference type="PROSITE" id="PS50222">
    <property type="entry name" value="EF_HAND_2"/>
    <property type="match status" value="2"/>
</dbReference>
<keyword evidence="3" id="KW-0106">Calcium</keyword>
<gene>
    <name evidence="9" type="ORF">PBAH0796_LOCUS16724</name>
</gene>
<name>A0A7S0AHN1_9DINO</name>
<dbReference type="AlphaFoldDB" id="A0A7S0AHN1"/>
<dbReference type="InterPro" id="IPR005821">
    <property type="entry name" value="Ion_trans_dom"/>
</dbReference>
<evidence type="ECO:0000256" key="7">
    <source>
        <dbReference type="SAM" id="Phobius"/>
    </source>
</evidence>
<keyword evidence="4 7" id="KW-1133">Transmembrane helix</keyword>
<dbReference type="GO" id="GO:0005248">
    <property type="term" value="F:voltage-gated sodium channel activity"/>
    <property type="evidence" value="ECO:0007669"/>
    <property type="project" value="TreeGrafter"/>
</dbReference>
<sequence>MAAQAQHEGLKVGMRLDLEGSEDVVDDPWPGAKAVFEVLEWIFGSVFLLELIMKAVVLRLAFLREAWNWLDTVICVFWVISSIGPEVFPLEPMVLRLARLARLLRMLRLVRAIRAFDSLYLMITAVKSSISALGWSVALLFVVQMVIALFLHQMLGNYWLDNEAYDEESRFEVFRYFGSFSKAMLTMFEFMLANWPPASRSLTENVSEWYLIFVLAYQLIITFALGKVIMGVFLQVTFHVASSDDTIMLNQQDRTIANHVKKIKRLFDAADEDGNGLLDREEFKAIIDDQEVVKWLSAMGVDLGLFAQNADTLYDIMLGDAQALSADAFVKGMSKMRGHARSIELALLQQENQRHEALLREVRHAHKAARAAVADAQQQRKAVPSTSPKPPSTSSSRRKRRNEARGEARAARAPSPPSSPVGIPSRGPSPPASPTSPDPPGSPVLGRPSSAPALLGAGEPAPPEEPPKALPSPGKEAWPVARGSVSSAGSMASVVGSRLSARDSAVRPAKCSTASAESQHTISGSLFRKGSTGSRLGEKDDPPRIAERVVRSTAFEATFVVVILLNAVVMACEAQYQSIDDGCEIEYPGMHRAASDMWPWAKTAFRVLDFVFGCLYVVELLLKLAGWRCEFFKDPWNWLDIVIISFWIPEAINSGGLPFDPMFLRLARLARIMRLLRLVKAMRGSAALYVILASLKGTFYALLWSIGFLAVTQMLIALILQTSLEGFVMDRTKLEEDRREVFRYFGTFTKSMLSMFELTLANWIPVARTLTEQVSEWLVIVVLAHKLVVGVAVVMVITGVFLQETFKVASEDNFVMLSEKEQAIKVHTEKMSRLFMAADADQSGYLDKDEFLGIVGDPVVGKWLAAMGLQVSDASALFDMIDDGDEQLTAEELVKGVSRMKGPARAIEISVLLHRSRRRSAELRRLKQEAEELHALAAQGLRASPGLRELGRSGVVTVALKEEPPLA</sequence>
<comment type="subcellular location">
    <subcellularLocation>
        <location evidence="1">Membrane</location>
        <topology evidence="1">Multi-pass membrane protein</topology>
    </subcellularLocation>
</comment>
<dbReference type="Pfam" id="PF00520">
    <property type="entry name" value="Ion_trans"/>
    <property type="match status" value="2"/>
</dbReference>
<dbReference type="GO" id="GO:0001518">
    <property type="term" value="C:voltage-gated sodium channel complex"/>
    <property type="evidence" value="ECO:0007669"/>
    <property type="project" value="TreeGrafter"/>
</dbReference>
<accession>A0A7S0AHN1</accession>
<feature type="transmembrane region" description="Helical" evidence="7">
    <location>
        <begin position="132"/>
        <end position="152"/>
    </location>
</feature>
<feature type="compositionally biased region" description="Low complexity" evidence="6">
    <location>
        <begin position="370"/>
        <end position="386"/>
    </location>
</feature>
<feature type="compositionally biased region" description="Pro residues" evidence="6">
    <location>
        <begin position="427"/>
        <end position="442"/>
    </location>
</feature>
<feature type="transmembrane region" description="Helical" evidence="7">
    <location>
        <begin position="701"/>
        <end position="720"/>
    </location>
</feature>
<feature type="transmembrane region" description="Helical" evidence="7">
    <location>
        <begin position="173"/>
        <end position="193"/>
    </location>
</feature>
<feature type="transmembrane region" description="Helical" evidence="7">
    <location>
        <begin position="741"/>
        <end position="765"/>
    </location>
</feature>
<feature type="compositionally biased region" description="Pro residues" evidence="6">
    <location>
        <begin position="460"/>
        <end position="470"/>
    </location>
</feature>
<feature type="region of interest" description="Disordered" evidence="6">
    <location>
        <begin position="522"/>
        <end position="541"/>
    </location>
</feature>
<proteinExistence type="predicted"/>
<reference evidence="9" key="1">
    <citation type="submission" date="2021-01" db="EMBL/GenBank/DDBJ databases">
        <authorList>
            <person name="Corre E."/>
            <person name="Pelletier E."/>
            <person name="Niang G."/>
            <person name="Scheremetjew M."/>
            <person name="Finn R."/>
            <person name="Kale V."/>
            <person name="Holt S."/>
            <person name="Cochrane G."/>
            <person name="Meng A."/>
            <person name="Brown T."/>
            <person name="Cohen L."/>
        </authorList>
    </citation>
    <scope>NUCLEOTIDE SEQUENCE</scope>
    <source>
        <strain evidence="9">Pbaha01</strain>
    </source>
</reference>
<evidence type="ECO:0000256" key="4">
    <source>
        <dbReference type="ARBA" id="ARBA00022989"/>
    </source>
</evidence>
<dbReference type="GO" id="GO:0005509">
    <property type="term" value="F:calcium ion binding"/>
    <property type="evidence" value="ECO:0007669"/>
    <property type="project" value="InterPro"/>
</dbReference>
<dbReference type="PANTHER" id="PTHR10037">
    <property type="entry name" value="VOLTAGE-GATED CATION CHANNEL CALCIUM AND SODIUM"/>
    <property type="match status" value="1"/>
</dbReference>
<feature type="region of interest" description="Disordered" evidence="6">
    <location>
        <begin position="369"/>
        <end position="483"/>
    </location>
</feature>
<dbReference type="InterPro" id="IPR011992">
    <property type="entry name" value="EF-hand-dom_pair"/>
</dbReference>
<feature type="transmembrane region" description="Helical" evidence="7">
    <location>
        <begin position="209"/>
        <end position="234"/>
    </location>
</feature>
<dbReference type="PANTHER" id="PTHR10037:SF62">
    <property type="entry name" value="SODIUM CHANNEL PROTEIN 60E"/>
    <property type="match status" value="1"/>
</dbReference>
<dbReference type="InterPro" id="IPR018247">
    <property type="entry name" value="EF_Hand_1_Ca_BS"/>
</dbReference>
<evidence type="ECO:0000313" key="9">
    <source>
        <dbReference type="EMBL" id="CAD8364158.1"/>
    </source>
</evidence>
<dbReference type="InterPro" id="IPR027359">
    <property type="entry name" value="Volt_channel_dom_sf"/>
</dbReference>
<dbReference type="InterPro" id="IPR002048">
    <property type="entry name" value="EF_hand_dom"/>
</dbReference>
<evidence type="ECO:0000256" key="5">
    <source>
        <dbReference type="ARBA" id="ARBA00023136"/>
    </source>
</evidence>
<protein>
    <recommendedName>
        <fullName evidence="8">EF-hand domain-containing protein</fullName>
    </recommendedName>
</protein>
<dbReference type="SMART" id="SM00054">
    <property type="entry name" value="EFh"/>
    <property type="match status" value="3"/>
</dbReference>
<dbReference type="SUPFAM" id="SSF47473">
    <property type="entry name" value="EF-hand"/>
    <property type="match status" value="1"/>
</dbReference>
<dbReference type="InterPro" id="IPR043203">
    <property type="entry name" value="VGCC_Ca_Na"/>
</dbReference>
<dbReference type="PROSITE" id="PS00018">
    <property type="entry name" value="EF_HAND_1"/>
    <property type="match status" value="2"/>
</dbReference>
<dbReference type="Gene3D" id="1.20.120.350">
    <property type="entry name" value="Voltage-gated potassium channels. Chain C"/>
    <property type="match status" value="2"/>
</dbReference>
<dbReference type="Gene3D" id="1.10.287.70">
    <property type="match status" value="1"/>
</dbReference>
<dbReference type="EMBL" id="HBEG01027551">
    <property type="protein sequence ID" value="CAD8364158.1"/>
    <property type="molecule type" value="Transcribed_RNA"/>
</dbReference>
<keyword evidence="5 7" id="KW-0472">Membrane</keyword>
<evidence type="ECO:0000256" key="3">
    <source>
        <dbReference type="ARBA" id="ARBA00022837"/>
    </source>
</evidence>
<organism evidence="9">
    <name type="scientific">Pyrodinium bahamense</name>
    <dbReference type="NCBI Taxonomy" id="73915"/>
    <lineage>
        <taxon>Eukaryota</taxon>
        <taxon>Sar</taxon>
        <taxon>Alveolata</taxon>
        <taxon>Dinophyceae</taxon>
        <taxon>Gonyaulacales</taxon>
        <taxon>Pyrocystaceae</taxon>
        <taxon>Pyrodinium</taxon>
    </lineage>
</organism>
<keyword evidence="2 7" id="KW-0812">Transmembrane</keyword>
<feature type="transmembrane region" description="Helical" evidence="7">
    <location>
        <begin position="777"/>
        <end position="802"/>
    </location>
</feature>
<evidence type="ECO:0000256" key="1">
    <source>
        <dbReference type="ARBA" id="ARBA00004141"/>
    </source>
</evidence>
<evidence type="ECO:0000259" key="8">
    <source>
        <dbReference type="PROSITE" id="PS50222"/>
    </source>
</evidence>
<feature type="transmembrane region" description="Helical" evidence="7">
    <location>
        <begin position="41"/>
        <end position="63"/>
    </location>
</feature>
<feature type="domain" description="EF-hand" evidence="8">
    <location>
        <begin position="826"/>
        <end position="861"/>
    </location>
</feature>
<evidence type="ECO:0000256" key="2">
    <source>
        <dbReference type="ARBA" id="ARBA00022692"/>
    </source>
</evidence>
<dbReference type="Gene3D" id="1.10.238.10">
    <property type="entry name" value="EF-hand"/>
    <property type="match status" value="2"/>
</dbReference>
<dbReference type="SUPFAM" id="SSF81324">
    <property type="entry name" value="Voltage-gated potassium channels"/>
    <property type="match status" value="2"/>
</dbReference>